<keyword evidence="1" id="KW-1015">Disulfide bond</keyword>
<dbReference type="Gene3D" id="2.60.120.1540">
    <property type="match status" value="1"/>
</dbReference>
<dbReference type="GO" id="GO:0004866">
    <property type="term" value="F:endopeptidase inhibitor activity"/>
    <property type="evidence" value="ECO:0007669"/>
    <property type="project" value="InterPro"/>
</dbReference>
<dbReference type="PANTHER" id="PTHR11412">
    <property type="entry name" value="MACROGLOBULIN / COMPLEMENT"/>
    <property type="match status" value="1"/>
</dbReference>
<dbReference type="AlphaFoldDB" id="A0A0E4B7Y3"/>
<reference evidence="4" key="1">
    <citation type="journal article" date="2015" name="Dev. Comp. Immunol.">
        <title>Evolution of the complement system in protostomes revealed by de novo transcriptome analysis of six species of Arthropoda.</title>
        <authorList>
            <person name="Sekiguchi R."/>
            <person name="Nonaka M."/>
        </authorList>
    </citation>
    <scope>NUCLEOTIDE SEQUENCE</scope>
</reference>
<dbReference type="Gene3D" id="2.20.130.20">
    <property type="match status" value="1"/>
</dbReference>
<dbReference type="Pfam" id="PF07677">
    <property type="entry name" value="A2M_recep"/>
    <property type="match status" value="1"/>
</dbReference>
<feature type="non-terminal residue" evidence="4">
    <location>
        <position position="1"/>
    </location>
</feature>
<evidence type="ECO:0000256" key="1">
    <source>
        <dbReference type="ARBA" id="ARBA00023157"/>
    </source>
</evidence>
<dbReference type="Pfam" id="PF07678">
    <property type="entry name" value="TED_complement"/>
    <property type="match status" value="1"/>
</dbReference>
<dbReference type="InterPro" id="IPR013783">
    <property type="entry name" value="Ig-like_fold"/>
</dbReference>
<feature type="domain" description="Alpha-macroglobulin receptor-binding" evidence="3">
    <location>
        <begin position="756"/>
        <end position="846"/>
    </location>
</feature>
<dbReference type="InterPro" id="IPR011626">
    <property type="entry name" value="Alpha-macroglobulin_TED"/>
</dbReference>
<dbReference type="InterPro" id="IPR009048">
    <property type="entry name" value="A-macroglobulin_rcpt-bd"/>
</dbReference>
<feature type="domain" description="Alpha-2-macroglobulin" evidence="2">
    <location>
        <begin position="133"/>
        <end position="223"/>
    </location>
</feature>
<evidence type="ECO:0000259" key="2">
    <source>
        <dbReference type="SMART" id="SM01360"/>
    </source>
</evidence>
<dbReference type="SMART" id="SM01361">
    <property type="entry name" value="A2M_recep"/>
    <property type="match status" value="1"/>
</dbReference>
<dbReference type="InterPro" id="IPR019742">
    <property type="entry name" value="MacrogloblnA2_CS"/>
</dbReference>
<dbReference type="SMART" id="SM01360">
    <property type="entry name" value="A2M"/>
    <property type="match status" value="1"/>
</dbReference>
<organism evidence="4">
    <name type="scientific">Vargula sp. RS-2014</name>
    <dbReference type="NCBI Taxonomy" id="1569308"/>
    <lineage>
        <taxon>Eukaryota</taxon>
        <taxon>Metazoa</taxon>
        <taxon>Ecdysozoa</taxon>
        <taxon>Arthropoda</taxon>
        <taxon>Crustacea</taxon>
        <taxon>Oligostraca</taxon>
        <taxon>Ostracoda</taxon>
        <taxon>Myodocopa</taxon>
        <taxon>Myodocopida</taxon>
        <taxon>Cypridinoidea</taxon>
        <taxon>Cypridinidae</taxon>
        <taxon>Vargula</taxon>
    </lineage>
</organism>
<dbReference type="InterPro" id="IPR001599">
    <property type="entry name" value="Macroglobln_a2"/>
</dbReference>
<dbReference type="InterPro" id="IPR036595">
    <property type="entry name" value="A-macroglobulin_rcpt-bd_sf"/>
</dbReference>
<gene>
    <name evidence="4" type="primary">A2M1</name>
</gene>
<dbReference type="SUPFAM" id="SSF48239">
    <property type="entry name" value="Terpenoid cyclases/Protein prenyltransferases"/>
    <property type="match status" value="1"/>
</dbReference>
<dbReference type="PANTHER" id="PTHR11412:SF171">
    <property type="entry name" value="PREGNANCY ZONE PROTEIN-LIKE PROTEIN"/>
    <property type="match status" value="1"/>
</dbReference>
<evidence type="ECO:0000313" key="4">
    <source>
        <dbReference type="EMBL" id="BAR45618.1"/>
    </source>
</evidence>
<dbReference type="EMBL" id="LC009039">
    <property type="protein sequence ID" value="BAR45618.1"/>
    <property type="molecule type" value="mRNA"/>
</dbReference>
<proteinExistence type="evidence at transcript level"/>
<dbReference type="Gene3D" id="2.60.40.690">
    <property type="entry name" value="Alpha-macroglobulin, receptor-binding domain"/>
    <property type="match status" value="1"/>
</dbReference>
<dbReference type="GO" id="GO:0005615">
    <property type="term" value="C:extracellular space"/>
    <property type="evidence" value="ECO:0007669"/>
    <property type="project" value="InterPro"/>
</dbReference>
<sequence length="853" mass="94852">VVDASVRLLSSNNQFNKDNLLNSNPSLHLNQSSAPIQQNDFEYCLEKKKESERKSKSSIEESFYYSLNSADSITAFDIAGLTVMSDLDLETRLCPEGTTSVSAVEGNSTSFLPGDGGSILGITTRIRQDFPETWLFELQYMGKEQMFHKHVTVPDTITEWIGSSYCLSPTKGLGMSDEATFNSVISFFIDYTPPYAVKRGESFELPVYIYSYLNWTSSVFVHLEKSTKNLYQLTDGLDLKIASIPPRGKSVVTFEITPTKIGEIEIGVYATGNFIIFDGNKVNHSIITDAVRKKILVKPDGFPQENHDVQLLCTKDNEKLAKNLNCSPPKNIVEDSARATYVVTGVFGPILDNLDSFIQLPMGCGEQIMAAMVPSLYVLTYLDSIGAAEPQLRDKAFETILLGYQQQLTYKNPDGSYSIFSGLPNPRGSIWLTAFVVKSFSRTKTYISINDTVIDSSKKFILKNQDEDGCFLVVGRVFSSGLRGGVEKGVPKETLTAYIIIALLEAGEDPSSQHMKDALQCIKKMPKYAFAHALAAYAWFLAYQKHTLLSKTSNSSEALELKKTGERFLNKLLKTAKKEGQKMWWQHPIKYRDARVETAGYALLAFLTADPFDLKTIRPIARYLISQRNIKGGFYTTQDTVVALEALTKYSMQADEVPLKNITVRCAATTSFLTHVISPKNRLVTYKTDVEPFTGNVVVQGEGCVVAQCSVKYSTPKARNIKGFEVNVTRECIEGGIKPTVQLDICVSYVLDDGESNMAIVEVNLLSGYLDSPYSLNDLYSGGVVSRFEPGEDTGGTANLYFDSFNKTETCFSIQQFQINKVFNLKPAFVKVYDYYRPEITASESYSACEDAP</sequence>
<dbReference type="InterPro" id="IPR008930">
    <property type="entry name" value="Terpenoid_cyclase/PrenylTrfase"/>
</dbReference>
<dbReference type="SUPFAM" id="SSF49410">
    <property type="entry name" value="Alpha-macroglobulin receptor domain"/>
    <property type="match status" value="1"/>
</dbReference>
<dbReference type="Gene3D" id="2.60.40.10">
    <property type="entry name" value="Immunoglobulins"/>
    <property type="match status" value="1"/>
</dbReference>
<dbReference type="SMART" id="SM01419">
    <property type="entry name" value="Thiol-ester_cl"/>
    <property type="match status" value="1"/>
</dbReference>
<protein>
    <submittedName>
        <fullName evidence="4">Alpha-2-macroglobulin 1</fullName>
    </submittedName>
</protein>
<dbReference type="PROSITE" id="PS00477">
    <property type="entry name" value="ALPHA_2_MACROGLOBULIN"/>
    <property type="match status" value="1"/>
</dbReference>
<dbReference type="InterPro" id="IPR047565">
    <property type="entry name" value="Alpha-macroglob_thiol-ester_cl"/>
</dbReference>
<dbReference type="Pfam" id="PF00207">
    <property type="entry name" value="A2M"/>
    <property type="match status" value="1"/>
</dbReference>
<dbReference type="InterPro" id="IPR050473">
    <property type="entry name" value="A2M/Complement_sys"/>
</dbReference>
<accession>A0A0E4B7Y3</accession>
<dbReference type="Gene3D" id="1.50.10.20">
    <property type="match status" value="1"/>
</dbReference>
<evidence type="ECO:0000259" key="3">
    <source>
        <dbReference type="SMART" id="SM01361"/>
    </source>
</evidence>
<name>A0A0E4B7Y3_9CRUS</name>